<dbReference type="InterPro" id="IPR001611">
    <property type="entry name" value="Leu-rich_rpt"/>
</dbReference>
<evidence type="ECO:0000259" key="7">
    <source>
        <dbReference type="PROSITE" id="PS50104"/>
    </source>
</evidence>
<dbReference type="SUPFAM" id="SSF46785">
    <property type="entry name" value="Winged helix' DNA-binding domain"/>
    <property type="match status" value="1"/>
</dbReference>
<evidence type="ECO:0000256" key="6">
    <source>
        <dbReference type="SAM" id="SignalP"/>
    </source>
</evidence>
<dbReference type="Gene3D" id="3.80.10.10">
    <property type="entry name" value="Ribonuclease Inhibitor"/>
    <property type="match status" value="2"/>
</dbReference>
<dbReference type="GO" id="GO:0006952">
    <property type="term" value="P:defense response"/>
    <property type="evidence" value="ECO:0007669"/>
    <property type="project" value="UniProtKB-KW"/>
</dbReference>
<dbReference type="PANTHER" id="PTHR11017:SF263">
    <property type="entry name" value="ADP-RIBOSYL CYCLASE_CYCLIC ADP-RIBOSE HYDROLASE"/>
    <property type="match status" value="1"/>
</dbReference>
<keyword evidence="6" id="KW-0732">Signal</keyword>
<dbReference type="InterPro" id="IPR058192">
    <property type="entry name" value="WHD_ROQ1-like"/>
</dbReference>
<reference evidence="8 9" key="1">
    <citation type="submission" date="2018-09" db="EMBL/GenBank/DDBJ databases">
        <title>A high-quality reference genome of wild soybean provides a powerful tool to mine soybean genomes.</title>
        <authorList>
            <person name="Xie M."/>
            <person name="Chung C.Y.L."/>
            <person name="Li M.-W."/>
            <person name="Wong F.-L."/>
            <person name="Chan T.-F."/>
            <person name="Lam H.-M."/>
        </authorList>
    </citation>
    <scope>NUCLEOTIDE SEQUENCE [LARGE SCALE GENOMIC DNA]</scope>
    <source>
        <strain evidence="9">cv. W05</strain>
        <tissue evidence="8">Hypocotyl of etiolated seedlings</tissue>
    </source>
</reference>
<dbReference type="SMR" id="A0A445M2I4"/>
<dbReference type="PANTHER" id="PTHR11017">
    <property type="entry name" value="LEUCINE-RICH REPEAT-CONTAINING PROTEIN"/>
    <property type="match status" value="1"/>
</dbReference>
<keyword evidence="2" id="KW-0677">Repeat</keyword>
<dbReference type="Gramene" id="XM_028381375.1">
    <property type="protein sequence ID" value="XP_028237176.1"/>
    <property type="gene ID" value="LOC114416486"/>
</dbReference>
<comment type="caution">
    <text evidence="8">The sequence shown here is derived from an EMBL/GenBank/DDBJ whole genome shotgun (WGS) entry which is preliminary data.</text>
</comment>
<evidence type="ECO:0000256" key="3">
    <source>
        <dbReference type="ARBA" id="ARBA00022821"/>
    </source>
</evidence>
<evidence type="ECO:0000256" key="4">
    <source>
        <dbReference type="ARBA" id="ARBA00023027"/>
    </source>
</evidence>
<dbReference type="SUPFAM" id="SSF52058">
    <property type="entry name" value="L domain-like"/>
    <property type="match status" value="1"/>
</dbReference>
<dbReference type="InterPro" id="IPR044974">
    <property type="entry name" value="Disease_R_plants"/>
</dbReference>
<dbReference type="Gramene" id="XM_028381382.1">
    <property type="protein sequence ID" value="XP_028237183.1"/>
    <property type="gene ID" value="LOC114416486"/>
</dbReference>
<feature type="signal peptide" evidence="6">
    <location>
        <begin position="1"/>
        <end position="30"/>
    </location>
</feature>
<dbReference type="Pfam" id="PF01582">
    <property type="entry name" value="TIR"/>
    <property type="match status" value="1"/>
</dbReference>
<proteinExistence type="predicted"/>
<protein>
    <submittedName>
        <fullName evidence="8">Disease resistance protein TAO1</fullName>
    </submittedName>
</protein>
<dbReference type="InterPro" id="IPR036390">
    <property type="entry name" value="WH_DNA-bd_sf"/>
</dbReference>
<keyword evidence="9" id="KW-1185">Reference proteome</keyword>
<keyword evidence="3" id="KW-0611">Plant defense</keyword>
<accession>A0A445M2I4</accession>
<evidence type="ECO:0000256" key="1">
    <source>
        <dbReference type="ARBA" id="ARBA00022614"/>
    </source>
</evidence>
<dbReference type="InterPro" id="IPR002182">
    <property type="entry name" value="NB-ARC"/>
</dbReference>
<dbReference type="InterPro" id="IPR035897">
    <property type="entry name" value="Toll_tir_struct_dom_sf"/>
</dbReference>
<dbReference type="InterPro" id="IPR042197">
    <property type="entry name" value="Apaf_helical"/>
</dbReference>
<feature type="transmembrane region" description="Helical" evidence="5">
    <location>
        <begin position="1131"/>
        <end position="1151"/>
    </location>
</feature>
<dbReference type="Gramene" id="XM_028381368.1">
    <property type="protein sequence ID" value="XP_028237169.1"/>
    <property type="gene ID" value="LOC114416486"/>
</dbReference>
<keyword evidence="5" id="KW-0472">Membrane</keyword>
<dbReference type="PROSITE" id="PS50104">
    <property type="entry name" value="TIR"/>
    <property type="match status" value="1"/>
</dbReference>
<evidence type="ECO:0000313" key="9">
    <source>
        <dbReference type="Proteomes" id="UP000289340"/>
    </source>
</evidence>
<evidence type="ECO:0000256" key="2">
    <source>
        <dbReference type="ARBA" id="ARBA00022737"/>
    </source>
</evidence>
<keyword evidence="1" id="KW-0433">Leucine-rich repeat</keyword>
<dbReference type="SUPFAM" id="SSF52540">
    <property type="entry name" value="P-loop containing nucleoside triphosphate hydrolases"/>
    <property type="match status" value="1"/>
</dbReference>
<evidence type="ECO:0000256" key="5">
    <source>
        <dbReference type="SAM" id="Phobius"/>
    </source>
</evidence>
<name>A0A445M2I4_GLYSO</name>
<keyword evidence="5" id="KW-1133">Transmembrane helix</keyword>
<dbReference type="Gene3D" id="1.10.8.430">
    <property type="entry name" value="Helical domain of apoptotic protease-activating factors"/>
    <property type="match status" value="1"/>
</dbReference>
<dbReference type="SUPFAM" id="SSF52200">
    <property type="entry name" value="Toll/Interleukin receptor TIR domain"/>
    <property type="match status" value="1"/>
</dbReference>
<dbReference type="GO" id="GO:0043531">
    <property type="term" value="F:ADP binding"/>
    <property type="evidence" value="ECO:0007669"/>
    <property type="project" value="InterPro"/>
</dbReference>
<dbReference type="InterPro" id="IPR027417">
    <property type="entry name" value="P-loop_NTPase"/>
</dbReference>
<dbReference type="Pfam" id="PF23282">
    <property type="entry name" value="WHD_ROQ1"/>
    <property type="match status" value="1"/>
</dbReference>
<sequence length="1156" mass="131897">MANSSSGASQMKFVLVLFLLFISGLMDVASEQMPADSVPQIKYDVFVNFRGEDIRHSFLGYLTEAFYQKQINAFVDDKLEKGDEIWPSLVGAIQGSSISLTIFSENYTSSRWCLDELVKILECREKYGQIVIPVFYGVNPTDVRHQKGSYGEALAQLGKKYNLTTVQNWRNALKKVADLSGIKSFDYKTEVELLGEIINIVNLVLTSLDKFDPESSRLIGIDKQIQHLESLLHQESKYVRVIGIWGMGGIGKTTIAEEIFSKLRSEYDGYYFLANVKEESSRQGTIYLKRKLFSAILGEDVEMDHMPRLSNYIKRKIGRMKVLIVLDDVNDSNLPEKLFENHDWFGRGSRIIITTRDKQVLIANKVDDIYQVGALNNSEALELFSLYAFNQNHFDMEYYKLSEMVVNYAKGIPLVLKVLGRLLCGKDKEVWESQLHKLENMPNTDIYHAMRLSFDDLDRKEQKILLDLACFFIGLNLKLDSIKVLLKDNERDDSVVAGLERLKDKALVTISEDNVISMHDIIQEMAWEIVRQESIEDPGNRSRLIDPNDVYEVLKYNKGTEAIRSIRANLPAIQNLQLSPHVFNKMSKLQFVYFRKNFDVFPLLPRGLQSFPAELRYLSWSHYPLISLPENFSAENLVIFDLSGSLVLKLWDGVQNLMNLKVLTVAGCLNLKELPDLSKATNLEFLEISSCSQLLSMNPSILSLKKLERLSAHHCSLNTLISDNHLTSLKYLNLRGCKALSQFSVTSENMIELDLSFTSVSAFPSTFGRQSNLKILSLVFNNIESLPSSFRNLTRLRYLSVESSRKLHTLSLTELPASLEVLDATDCKSLKTVYFPSIAEQFKENRREILFWNCLELDEHSLKAIGFNARINVMKSAYHNLSATGEKNVDFYLRYSRSYQVKYVYPGSSIPEWLEYKTTKDYLIIDLSSTPHSTLLGFVFSFVIAESKDHNRAVFLDYPFYITVSEGEGESEKGGIDIFVSHTVRVESGVCVMYDQECSHYLHSRAKNQTRLKIKVTTKEVAPSDSKRGLELKGFGVTPITYSVYQNFIQEINSSADHSFNQQVNTSADHSFIQQTNSPANHSFIQQTNSSANHSFIQQINTSADHSFIQQVNFSADHIFIQQMEVPSSMLFTQILAIIIILLIPFWFLVVKRRRL</sequence>
<gene>
    <name evidence="8" type="ORF">D0Y65_001332</name>
</gene>
<dbReference type="SMART" id="SM00255">
    <property type="entry name" value="TIR"/>
    <property type="match status" value="1"/>
</dbReference>
<organism evidence="8 9">
    <name type="scientific">Glycine soja</name>
    <name type="common">Wild soybean</name>
    <dbReference type="NCBI Taxonomy" id="3848"/>
    <lineage>
        <taxon>Eukaryota</taxon>
        <taxon>Viridiplantae</taxon>
        <taxon>Streptophyta</taxon>
        <taxon>Embryophyta</taxon>
        <taxon>Tracheophyta</taxon>
        <taxon>Spermatophyta</taxon>
        <taxon>Magnoliopsida</taxon>
        <taxon>eudicotyledons</taxon>
        <taxon>Gunneridae</taxon>
        <taxon>Pentapetalae</taxon>
        <taxon>rosids</taxon>
        <taxon>fabids</taxon>
        <taxon>Fabales</taxon>
        <taxon>Fabaceae</taxon>
        <taxon>Papilionoideae</taxon>
        <taxon>50 kb inversion clade</taxon>
        <taxon>NPAAA clade</taxon>
        <taxon>indigoferoid/millettioid clade</taxon>
        <taxon>Phaseoleae</taxon>
        <taxon>Glycine</taxon>
        <taxon>Glycine subgen. Soja</taxon>
    </lineage>
</organism>
<keyword evidence="4" id="KW-0520">NAD</keyword>
<dbReference type="PRINTS" id="PR00364">
    <property type="entry name" value="DISEASERSIST"/>
</dbReference>
<dbReference type="InterPro" id="IPR000157">
    <property type="entry name" value="TIR_dom"/>
</dbReference>
<dbReference type="PROSITE" id="PS51450">
    <property type="entry name" value="LRR"/>
    <property type="match status" value="1"/>
</dbReference>
<dbReference type="EMBL" id="QZWG01000001">
    <property type="protein sequence ID" value="RZC29699.1"/>
    <property type="molecule type" value="Genomic_DNA"/>
</dbReference>
<dbReference type="Gene3D" id="3.40.50.10140">
    <property type="entry name" value="Toll/interleukin-1 receptor homology (TIR) domain"/>
    <property type="match status" value="1"/>
</dbReference>
<evidence type="ECO:0000313" key="8">
    <source>
        <dbReference type="EMBL" id="RZC29699.1"/>
    </source>
</evidence>
<dbReference type="AlphaFoldDB" id="A0A445M2I4"/>
<dbReference type="InterPro" id="IPR032675">
    <property type="entry name" value="LRR_dom_sf"/>
</dbReference>
<dbReference type="GO" id="GO:0007165">
    <property type="term" value="P:signal transduction"/>
    <property type="evidence" value="ECO:0007669"/>
    <property type="project" value="InterPro"/>
</dbReference>
<dbReference type="Pfam" id="PF00931">
    <property type="entry name" value="NB-ARC"/>
    <property type="match status" value="1"/>
</dbReference>
<feature type="chain" id="PRO_5019018885" evidence="6">
    <location>
        <begin position="31"/>
        <end position="1156"/>
    </location>
</feature>
<keyword evidence="5" id="KW-0812">Transmembrane</keyword>
<dbReference type="Gene3D" id="3.40.50.300">
    <property type="entry name" value="P-loop containing nucleotide triphosphate hydrolases"/>
    <property type="match status" value="1"/>
</dbReference>
<feature type="domain" description="TIR" evidence="7">
    <location>
        <begin position="41"/>
        <end position="205"/>
    </location>
</feature>
<dbReference type="FunFam" id="3.40.50.10140:FF:000007">
    <property type="entry name" value="Disease resistance protein (TIR-NBS-LRR class)"/>
    <property type="match status" value="1"/>
</dbReference>
<dbReference type="Proteomes" id="UP000289340">
    <property type="component" value="Chromosome 1"/>
</dbReference>